<dbReference type="RefSeq" id="XP_037874094.1">
    <property type="nucleotide sequence ID" value="XM_038018166.2"/>
</dbReference>
<dbReference type="AlphaFoldDB" id="A0A8R2M5N6"/>
<keyword evidence="5" id="KW-1185">Reference proteome</keyword>
<dbReference type="InterPro" id="IPR002347">
    <property type="entry name" value="SDR_fam"/>
</dbReference>
<dbReference type="PANTHER" id="PTHR43157">
    <property type="entry name" value="PHOSPHATIDYLINOSITOL-GLYCAN BIOSYNTHESIS CLASS F PROTEIN-RELATED"/>
    <property type="match status" value="1"/>
</dbReference>
<dbReference type="GO" id="GO:0016491">
    <property type="term" value="F:oxidoreductase activity"/>
    <property type="evidence" value="ECO:0007669"/>
    <property type="project" value="UniProtKB-KW"/>
</dbReference>
<comment type="similarity">
    <text evidence="2">Belongs to the short-chain dehydrogenases/reductases (SDR) family.</text>
</comment>
<dbReference type="PANTHER" id="PTHR43157:SF31">
    <property type="entry name" value="PHOSPHATIDYLINOSITOL-GLYCAN BIOSYNTHESIS CLASS F PROTEIN"/>
    <property type="match status" value="1"/>
</dbReference>
<keyword evidence="3" id="KW-0812">Transmembrane</keyword>
<organism evidence="4 5">
    <name type="scientific">Bombyx mori</name>
    <name type="common">Silk moth</name>
    <dbReference type="NCBI Taxonomy" id="7091"/>
    <lineage>
        <taxon>Eukaryota</taxon>
        <taxon>Metazoa</taxon>
        <taxon>Ecdysozoa</taxon>
        <taxon>Arthropoda</taxon>
        <taxon>Hexapoda</taxon>
        <taxon>Insecta</taxon>
        <taxon>Pterygota</taxon>
        <taxon>Neoptera</taxon>
        <taxon>Endopterygota</taxon>
        <taxon>Lepidoptera</taxon>
        <taxon>Glossata</taxon>
        <taxon>Ditrysia</taxon>
        <taxon>Bombycoidea</taxon>
        <taxon>Bombycidae</taxon>
        <taxon>Bombycinae</taxon>
        <taxon>Bombyx</taxon>
    </lineage>
</organism>
<evidence type="ECO:0000256" key="1">
    <source>
        <dbReference type="ARBA" id="ARBA00023002"/>
    </source>
</evidence>
<sequence>MFVLALLCVVFNFVLYSFAYLLLFLILAIIGYRLFIEPIKGVCKSKAKLNGKIALVTGGNSGIGLETARDLAARGATVIIASRNEDKALEAIEDIVNTTGNDNIKYMNLDLAKFKNIRKFAENFNKTYKRLDILVNNAGCAGLKRKLSEDGIDLVMQINYFGPYLLTNLLLDKLIKSKPSRIVNVSSYAHNFGELNIDNVHCPVTDSYLKRYANSKLCQVLWTRALAKRLPVGITANALHPGVVNTDIFKRLKIWQQKIVSAIISVVFKDAIEGAQTTLHLCVAEELEGVTGKYFVDCKQANMAAIANDDKIAEELWNKSVLLTECVVE</sequence>
<dbReference type="Pfam" id="PF00106">
    <property type="entry name" value="adh_short"/>
    <property type="match status" value="1"/>
</dbReference>
<dbReference type="PRINTS" id="PR00081">
    <property type="entry name" value="GDHRDH"/>
</dbReference>
<reference evidence="5" key="1">
    <citation type="journal article" date="2008" name="Insect Biochem. Mol. Biol.">
        <title>The genome of a lepidopteran model insect, the silkworm Bombyx mori.</title>
        <authorList>
            <consortium name="International Silkworm Genome Consortium"/>
        </authorList>
    </citation>
    <scope>NUCLEOTIDE SEQUENCE [LARGE SCALE GENOMIC DNA]</scope>
    <source>
        <strain evidence="5">p50T</strain>
    </source>
</reference>
<dbReference type="SUPFAM" id="SSF51735">
    <property type="entry name" value="NAD(P)-binding Rossmann-fold domains"/>
    <property type="match status" value="1"/>
</dbReference>
<accession>A0A8R2M5N6</accession>
<dbReference type="InterPro" id="IPR036291">
    <property type="entry name" value="NAD(P)-bd_dom_sf"/>
</dbReference>
<dbReference type="CDD" id="cd05327">
    <property type="entry name" value="retinol-DH_like_SDR_c_like"/>
    <property type="match status" value="1"/>
</dbReference>
<name>A0A8R2M5N6_BOMMO</name>
<feature type="transmembrane region" description="Helical" evidence="3">
    <location>
        <begin position="13"/>
        <end position="36"/>
    </location>
</feature>
<reference evidence="4" key="2">
    <citation type="submission" date="2022-06" db="UniProtKB">
        <authorList>
            <consortium name="EnsemblMetazoa"/>
        </authorList>
    </citation>
    <scope>IDENTIFICATION</scope>
    <source>
        <strain evidence="4">p50T (Dazao)</strain>
    </source>
</reference>
<dbReference type="GeneID" id="105841510"/>
<proteinExistence type="inferred from homology"/>
<keyword evidence="3" id="KW-0472">Membrane</keyword>
<dbReference type="KEGG" id="bmor:105841510"/>
<evidence type="ECO:0000313" key="5">
    <source>
        <dbReference type="Proteomes" id="UP000005204"/>
    </source>
</evidence>
<evidence type="ECO:0000256" key="2">
    <source>
        <dbReference type="RuleBase" id="RU000363"/>
    </source>
</evidence>
<dbReference type="PRINTS" id="PR00080">
    <property type="entry name" value="SDRFAMILY"/>
</dbReference>
<evidence type="ECO:0000256" key="3">
    <source>
        <dbReference type="SAM" id="Phobius"/>
    </source>
</evidence>
<evidence type="ECO:0000313" key="4">
    <source>
        <dbReference type="EnsemblMetazoa" id="XP_037874094.1"/>
    </source>
</evidence>
<protein>
    <submittedName>
        <fullName evidence="4">Uncharacterized protein</fullName>
    </submittedName>
</protein>
<dbReference type="Proteomes" id="UP000005204">
    <property type="component" value="Unassembled WGS sequence"/>
</dbReference>
<keyword evidence="3" id="KW-1133">Transmembrane helix</keyword>
<dbReference type="Gene3D" id="3.40.50.720">
    <property type="entry name" value="NAD(P)-binding Rossmann-like Domain"/>
    <property type="match status" value="1"/>
</dbReference>
<keyword evidence="1" id="KW-0560">Oxidoreductase</keyword>
<dbReference type="EnsemblMetazoa" id="XM_038018166.1">
    <property type="protein sequence ID" value="XP_037874094.1"/>
    <property type="gene ID" value="LOC105841510"/>
</dbReference>